<evidence type="ECO:0000256" key="1">
    <source>
        <dbReference type="SAM" id="MobiDB-lite"/>
    </source>
</evidence>
<evidence type="ECO:0000313" key="2">
    <source>
        <dbReference type="EMBL" id="GFA16761.1"/>
    </source>
</evidence>
<gene>
    <name evidence="2" type="ORF">Tci_588733</name>
</gene>
<dbReference type="EMBL" id="BKCJ010379446">
    <property type="protein sequence ID" value="GFA16761.1"/>
    <property type="molecule type" value="Genomic_DNA"/>
</dbReference>
<feature type="region of interest" description="Disordered" evidence="1">
    <location>
        <begin position="126"/>
        <end position="177"/>
    </location>
</feature>
<proteinExistence type="predicted"/>
<comment type="caution">
    <text evidence="2">The sequence shown here is derived from an EMBL/GenBank/DDBJ whole genome shotgun (WGS) entry which is preliminary data.</text>
</comment>
<feature type="compositionally biased region" description="Basic and acidic residues" evidence="1">
    <location>
        <begin position="151"/>
        <end position="160"/>
    </location>
</feature>
<accession>A0A699J7A8</accession>
<dbReference type="AlphaFoldDB" id="A0A699J7A8"/>
<name>A0A699J7A8_TANCI</name>
<feature type="non-terminal residue" evidence="2">
    <location>
        <position position="1"/>
    </location>
</feature>
<protein>
    <submittedName>
        <fullName evidence="2">Uncharacterized protein</fullName>
    </submittedName>
</protein>
<reference evidence="2" key="1">
    <citation type="journal article" date="2019" name="Sci. Rep.">
        <title>Draft genome of Tanacetum cinerariifolium, the natural source of mosquito coil.</title>
        <authorList>
            <person name="Yamashiro T."/>
            <person name="Shiraishi A."/>
            <person name="Satake H."/>
            <person name="Nakayama K."/>
        </authorList>
    </citation>
    <scope>NUCLEOTIDE SEQUENCE</scope>
</reference>
<sequence length="177" mass="19728">RNLPLQGDVETIRTKKGWNYPSCGGGQYRLELGVTEDTAHVVVVLFDEQQQNEDSNFLAAITNLIGTTHVFALKSHTYYDYGTFESFTCWKINPTAMVEEVASSTIIDENTKNPSPKFKSLTQTLSVCTPSKGPEEKKKKRSEVEGSNAEDDCRLSKKPAECNADAGMEKRNRKGRS</sequence>
<organism evidence="2">
    <name type="scientific">Tanacetum cinerariifolium</name>
    <name type="common">Dalmatian daisy</name>
    <name type="synonym">Chrysanthemum cinerariifolium</name>
    <dbReference type="NCBI Taxonomy" id="118510"/>
    <lineage>
        <taxon>Eukaryota</taxon>
        <taxon>Viridiplantae</taxon>
        <taxon>Streptophyta</taxon>
        <taxon>Embryophyta</taxon>
        <taxon>Tracheophyta</taxon>
        <taxon>Spermatophyta</taxon>
        <taxon>Magnoliopsida</taxon>
        <taxon>eudicotyledons</taxon>
        <taxon>Gunneridae</taxon>
        <taxon>Pentapetalae</taxon>
        <taxon>asterids</taxon>
        <taxon>campanulids</taxon>
        <taxon>Asterales</taxon>
        <taxon>Asteraceae</taxon>
        <taxon>Asteroideae</taxon>
        <taxon>Anthemideae</taxon>
        <taxon>Anthemidinae</taxon>
        <taxon>Tanacetum</taxon>
    </lineage>
</organism>